<accession>A0ABV6YPT3</accession>
<evidence type="ECO:0000256" key="5">
    <source>
        <dbReference type="ARBA" id="ARBA00022695"/>
    </source>
</evidence>
<evidence type="ECO:0000256" key="2">
    <source>
        <dbReference type="ARBA" id="ARBA00022475"/>
    </source>
</evidence>
<keyword evidence="7 10" id="KW-0067">ATP-binding</keyword>
<comment type="caution">
    <text evidence="10">Lacks conserved residue(s) required for the propagation of feature annotation.</text>
</comment>
<organism evidence="12 13">
    <name type="scientific">Eiseniibacteriota bacterium</name>
    <dbReference type="NCBI Taxonomy" id="2212470"/>
    <lineage>
        <taxon>Bacteria</taxon>
        <taxon>Candidatus Eiseniibacteriota</taxon>
    </lineage>
</organism>
<dbReference type="Pfam" id="PF02457">
    <property type="entry name" value="DAC"/>
    <property type="match status" value="1"/>
</dbReference>
<dbReference type="PROSITE" id="PS51794">
    <property type="entry name" value="DAC"/>
    <property type="match status" value="1"/>
</dbReference>
<keyword evidence="9 10" id="KW-0472">Membrane</keyword>
<dbReference type="InterPro" id="IPR034701">
    <property type="entry name" value="CdaA"/>
</dbReference>
<keyword evidence="13" id="KW-1185">Reference proteome</keyword>
<gene>
    <name evidence="12" type="primary">cdaA</name>
    <name evidence="10" type="synonym">dacA</name>
    <name evidence="12" type="ORF">ACFL2Z_04135</name>
</gene>
<dbReference type="InterPro" id="IPR036888">
    <property type="entry name" value="DNA_integrity_DisA_N_sf"/>
</dbReference>
<dbReference type="HAMAP" id="MF_01499">
    <property type="entry name" value="DacA"/>
    <property type="match status" value="1"/>
</dbReference>
<dbReference type="InterPro" id="IPR050338">
    <property type="entry name" value="DisA"/>
</dbReference>
<feature type="transmembrane region" description="Helical" evidence="10">
    <location>
        <begin position="60"/>
        <end position="77"/>
    </location>
</feature>
<comment type="subunit">
    <text evidence="10">Probably a homodimer.</text>
</comment>
<keyword evidence="5 10" id="KW-0548">Nucleotidyltransferase</keyword>
<feature type="transmembrane region" description="Helical" evidence="10">
    <location>
        <begin position="6"/>
        <end position="25"/>
    </location>
</feature>
<dbReference type="InterPro" id="IPR003390">
    <property type="entry name" value="DNA_integrity_scan_DisA_N"/>
</dbReference>
<evidence type="ECO:0000313" key="13">
    <source>
        <dbReference type="Proteomes" id="UP001594288"/>
    </source>
</evidence>
<proteinExistence type="inferred from homology"/>
<dbReference type="Gene3D" id="3.40.1700.10">
    <property type="entry name" value="DNA integrity scanning protein, DisA, N-terminal domain"/>
    <property type="match status" value="1"/>
</dbReference>
<protein>
    <recommendedName>
        <fullName evidence="10">Diadenylate cyclase</fullName>
        <shortName evidence="10">DAC</shortName>
        <ecNumber evidence="10">2.7.7.85</ecNumber>
    </recommendedName>
    <alternativeName>
        <fullName evidence="10">Cyclic-di-AMP synthase</fullName>
        <shortName evidence="10">c-di-AMP synthase</shortName>
    </alternativeName>
</protein>
<keyword evidence="3 10" id="KW-0808">Transferase</keyword>
<dbReference type="PIRSF" id="PIRSF004793">
    <property type="entry name" value="UCP004793"/>
    <property type="match status" value="1"/>
</dbReference>
<keyword evidence="8 10" id="KW-1133">Transmembrane helix</keyword>
<comment type="similarity">
    <text evidence="10">Belongs to the adenylate cyclase family. DacA/CdaA subfamily.</text>
</comment>
<dbReference type="NCBIfam" id="TIGR00159">
    <property type="entry name" value="diadenylate cyclase CdaA"/>
    <property type="match status" value="1"/>
</dbReference>
<dbReference type="EC" id="2.7.7.85" evidence="10"/>
<name>A0ABV6YPT3_UNCEI</name>
<evidence type="ECO:0000256" key="1">
    <source>
        <dbReference type="ARBA" id="ARBA00000877"/>
    </source>
</evidence>
<keyword evidence="2 10" id="KW-1003">Cell membrane</keyword>
<dbReference type="PANTHER" id="PTHR34185">
    <property type="entry name" value="DIADENYLATE CYCLASE"/>
    <property type="match status" value="1"/>
</dbReference>
<keyword evidence="4 10" id="KW-0812">Transmembrane</keyword>
<sequence length="252" mass="28287">MEWLSGWWIDILDIIIVTFLFFKLFQLIRGTKAAQMFLGLIIIIAASFIADWLRLDALNWIISSLKTVWVVAFVIIFQPELRRVLAQLGQSRFVRYFVRPEHLAVLDEITRAARELSLRKVGALIVIAREASLRNYIETGTRINAKVTYELLTTIFTPQTPLHDGACVIVREQIVAAGCILPLSENPMLPAQFGMRHRAAAGLTEETDAVVVVVSEETGGISVGVRGNLRRKLDPETLREVLEEILAPPVQS</sequence>
<reference evidence="12 13" key="1">
    <citation type="submission" date="2024-09" db="EMBL/GenBank/DDBJ databases">
        <authorList>
            <person name="D'Angelo T."/>
        </authorList>
    </citation>
    <scope>NUCLEOTIDE SEQUENCE [LARGE SCALE GENOMIC DNA]</scope>
    <source>
        <strain evidence="12">SAG AM-311-F02</strain>
    </source>
</reference>
<evidence type="ECO:0000256" key="10">
    <source>
        <dbReference type="HAMAP-Rule" id="MF_01499"/>
    </source>
</evidence>
<comment type="function">
    <text evidence="10">Catalyzes the condensation of 2 ATP molecules into cyclic di-AMP (c-di-AMP), a second messenger used to regulate differing processes in different bacteria.</text>
</comment>
<evidence type="ECO:0000256" key="8">
    <source>
        <dbReference type="ARBA" id="ARBA00022989"/>
    </source>
</evidence>
<comment type="catalytic activity">
    <reaction evidence="1 10">
        <text>2 ATP = 3',3'-c-di-AMP + 2 diphosphate</text>
        <dbReference type="Rhea" id="RHEA:35655"/>
        <dbReference type="ChEBI" id="CHEBI:30616"/>
        <dbReference type="ChEBI" id="CHEBI:33019"/>
        <dbReference type="ChEBI" id="CHEBI:71500"/>
        <dbReference type="EC" id="2.7.7.85"/>
    </reaction>
</comment>
<dbReference type="PANTHER" id="PTHR34185:SF1">
    <property type="entry name" value="DIADENYLATE CYCLASE"/>
    <property type="match status" value="1"/>
</dbReference>
<comment type="caution">
    <text evidence="12">The sequence shown here is derived from an EMBL/GenBank/DDBJ whole genome shotgun (WGS) entry which is preliminary data.</text>
</comment>
<evidence type="ECO:0000256" key="6">
    <source>
        <dbReference type="ARBA" id="ARBA00022741"/>
    </source>
</evidence>
<evidence type="ECO:0000256" key="3">
    <source>
        <dbReference type="ARBA" id="ARBA00022679"/>
    </source>
</evidence>
<dbReference type="InterPro" id="IPR045585">
    <property type="entry name" value="CdaA_N"/>
</dbReference>
<dbReference type="Pfam" id="PF19293">
    <property type="entry name" value="CdaA_N"/>
    <property type="match status" value="1"/>
</dbReference>
<keyword evidence="6 10" id="KW-0547">Nucleotide-binding</keyword>
<feature type="domain" description="DAC" evidence="11">
    <location>
        <begin position="78"/>
        <end position="235"/>
    </location>
</feature>
<evidence type="ECO:0000313" key="12">
    <source>
        <dbReference type="EMBL" id="MFC1800085.1"/>
    </source>
</evidence>
<dbReference type="Proteomes" id="UP001594288">
    <property type="component" value="Unassembled WGS sequence"/>
</dbReference>
<dbReference type="SUPFAM" id="SSF143597">
    <property type="entry name" value="YojJ-like"/>
    <property type="match status" value="1"/>
</dbReference>
<dbReference type="GO" id="GO:0106408">
    <property type="term" value="F:diadenylate cyclase activity"/>
    <property type="evidence" value="ECO:0007669"/>
    <property type="project" value="UniProtKB-EC"/>
</dbReference>
<evidence type="ECO:0000256" key="9">
    <source>
        <dbReference type="ARBA" id="ARBA00023136"/>
    </source>
</evidence>
<evidence type="ECO:0000256" key="7">
    <source>
        <dbReference type="ARBA" id="ARBA00022840"/>
    </source>
</evidence>
<dbReference type="InterPro" id="IPR014046">
    <property type="entry name" value="C-di-AMP_synthase"/>
</dbReference>
<dbReference type="EMBL" id="JBHPEI010000065">
    <property type="protein sequence ID" value="MFC1800085.1"/>
    <property type="molecule type" value="Genomic_DNA"/>
</dbReference>
<evidence type="ECO:0000259" key="11">
    <source>
        <dbReference type="PROSITE" id="PS51794"/>
    </source>
</evidence>
<feature type="transmembrane region" description="Helical" evidence="10">
    <location>
        <begin position="37"/>
        <end position="54"/>
    </location>
</feature>
<evidence type="ECO:0000256" key="4">
    <source>
        <dbReference type="ARBA" id="ARBA00022692"/>
    </source>
</evidence>